<proteinExistence type="predicted"/>
<feature type="region of interest" description="Disordered" evidence="1">
    <location>
        <begin position="210"/>
        <end position="289"/>
    </location>
</feature>
<sequence length="289" mass="31541">MYSVVDVPLGIRIVPRSLNEQGEEEVCCGMYETWSDPHLGHAIALRCTTCELDAINHGQNFLNVDHLKASHSAVDADDGKLNHLVVACPECGLTSKVRILRRGREPTIAGGISTPILDVEVIGPFLVNCEQNVDYLYNLYCYDEEDNFCTTQLELQNPDESQNLRIFQAEGDHADMGLVMGFRGRWTECEWVNEEHDRFGLRVMDAYNSRREGYPPDHWRSSSSSSSSEDEEEDDGVGDGGGGGGGGGGGDDDEDEDEGDGDDDGGDSDGDVDDDGDSGGGDNEDDDQY</sequence>
<reference evidence="2 3" key="1">
    <citation type="journal article" date="2018" name="Nat. Genet.">
        <title>The Rosa genome provides new insights in the design of modern roses.</title>
        <authorList>
            <person name="Bendahmane M."/>
        </authorList>
    </citation>
    <scope>NUCLEOTIDE SEQUENCE [LARGE SCALE GENOMIC DNA]</scope>
    <source>
        <strain evidence="3">cv. Old Blush</strain>
    </source>
</reference>
<feature type="compositionally biased region" description="Basic and acidic residues" evidence="1">
    <location>
        <begin position="210"/>
        <end position="220"/>
    </location>
</feature>
<dbReference type="Gramene" id="PRQ47006">
    <property type="protein sequence ID" value="PRQ47006"/>
    <property type="gene ID" value="RchiOBHm_Chr2g0095071"/>
</dbReference>
<evidence type="ECO:0000313" key="2">
    <source>
        <dbReference type="EMBL" id="PRQ47006.1"/>
    </source>
</evidence>
<organism evidence="2 3">
    <name type="scientific">Rosa chinensis</name>
    <name type="common">China rose</name>
    <dbReference type="NCBI Taxonomy" id="74649"/>
    <lineage>
        <taxon>Eukaryota</taxon>
        <taxon>Viridiplantae</taxon>
        <taxon>Streptophyta</taxon>
        <taxon>Embryophyta</taxon>
        <taxon>Tracheophyta</taxon>
        <taxon>Spermatophyta</taxon>
        <taxon>Magnoliopsida</taxon>
        <taxon>eudicotyledons</taxon>
        <taxon>Gunneridae</taxon>
        <taxon>Pentapetalae</taxon>
        <taxon>rosids</taxon>
        <taxon>fabids</taxon>
        <taxon>Rosales</taxon>
        <taxon>Rosaceae</taxon>
        <taxon>Rosoideae</taxon>
        <taxon>Rosoideae incertae sedis</taxon>
        <taxon>Rosa</taxon>
    </lineage>
</organism>
<dbReference type="Proteomes" id="UP000238479">
    <property type="component" value="Chromosome 2"/>
</dbReference>
<comment type="caution">
    <text evidence="2">The sequence shown here is derived from an EMBL/GenBank/DDBJ whole genome shotgun (WGS) entry which is preliminary data.</text>
</comment>
<evidence type="ECO:0000256" key="1">
    <source>
        <dbReference type="SAM" id="MobiDB-lite"/>
    </source>
</evidence>
<accession>A0A2P6RKP6</accession>
<dbReference type="AlphaFoldDB" id="A0A2P6RKP6"/>
<feature type="compositionally biased region" description="Gly residues" evidence="1">
    <location>
        <begin position="238"/>
        <end position="249"/>
    </location>
</feature>
<dbReference type="EMBL" id="PDCK01000040">
    <property type="protein sequence ID" value="PRQ47006.1"/>
    <property type="molecule type" value="Genomic_DNA"/>
</dbReference>
<feature type="compositionally biased region" description="Acidic residues" evidence="1">
    <location>
        <begin position="228"/>
        <end position="237"/>
    </location>
</feature>
<feature type="compositionally biased region" description="Acidic residues" evidence="1">
    <location>
        <begin position="250"/>
        <end position="289"/>
    </location>
</feature>
<gene>
    <name evidence="2" type="ORF">RchiOBHm_Chr2g0095071</name>
</gene>
<protein>
    <submittedName>
        <fullName evidence="2">Uncharacterized protein</fullName>
    </submittedName>
</protein>
<keyword evidence="3" id="KW-1185">Reference proteome</keyword>
<evidence type="ECO:0000313" key="3">
    <source>
        <dbReference type="Proteomes" id="UP000238479"/>
    </source>
</evidence>
<name>A0A2P6RKP6_ROSCH</name>